<dbReference type="RefSeq" id="WP_394387749.1">
    <property type="nucleotide sequence ID" value="NZ_JBIGIB010000009.1"/>
</dbReference>
<proteinExistence type="predicted"/>
<keyword evidence="1" id="KW-0812">Transmembrane</keyword>
<protein>
    <submittedName>
        <fullName evidence="2">ExbD/TolR family protein</fullName>
    </submittedName>
</protein>
<accession>A0ABW7H502</accession>
<feature type="transmembrane region" description="Helical" evidence="1">
    <location>
        <begin position="20"/>
        <end position="39"/>
    </location>
</feature>
<keyword evidence="1" id="KW-1133">Transmembrane helix</keyword>
<gene>
    <name evidence="2" type="ORF">ACG01O_22040</name>
</gene>
<evidence type="ECO:0000256" key="1">
    <source>
        <dbReference type="SAM" id="Phobius"/>
    </source>
</evidence>
<keyword evidence="3" id="KW-1185">Reference proteome</keyword>
<keyword evidence="1" id="KW-0472">Membrane</keyword>
<name>A0ABW7H502_9BURK</name>
<evidence type="ECO:0000313" key="2">
    <source>
        <dbReference type="EMBL" id="MFG6469315.1"/>
    </source>
</evidence>
<sequence length="171" mass="18367">MSADTSEYWGSESLSPPLRGAVASLAAVILSLVALWVTAIPNPTHSIAVDVGGCHRSIEHRAQKTAVHTVSVDFDDVTWWDGELVHGRAGLDARMLAIGSEPWDGQAEVRIRPSQVASYGAVLAVMASAQRHNVRKFGVIAQASFTSDGSCPIEIPELVMYDPVYRAPSTR</sequence>
<reference evidence="2 3" key="1">
    <citation type="submission" date="2024-08" db="EMBL/GenBank/DDBJ databases">
        <authorList>
            <person name="Lu H."/>
        </authorList>
    </citation>
    <scope>NUCLEOTIDE SEQUENCE [LARGE SCALE GENOMIC DNA]</scope>
    <source>
        <strain evidence="2 3">BYS87W</strain>
    </source>
</reference>
<organism evidence="2 3">
    <name type="scientific">Pelomonas baiyunensis</name>
    <dbReference type="NCBI Taxonomy" id="3299026"/>
    <lineage>
        <taxon>Bacteria</taxon>
        <taxon>Pseudomonadati</taxon>
        <taxon>Pseudomonadota</taxon>
        <taxon>Betaproteobacteria</taxon>
        <taxon>Burkholderiales</taxon>
        <taxon>Sphaerotilaceae</taxon>
        <taxon>Roseateles</taxon>
    </lineage>
</organism>
<dbReference type="EMBL" id="JBIGIB010000009">
    <property type="protein sequence ID" value="MFG6469315.1"/>
    <property type="molecule type" value="Genomic_DNA"/>
</dbReference>
<comment type="caution">
    <text evidence="2">The sequence shown here is derived from an EMBL/GenBank/DDBJ whole genome shotgun (WGS) entry which is preliminary data.</text>
</comment>
<evidence type="ECO:0000313" key="3">
    <source>
        <dbReference type="Proteomes" id="UP001606303"/>
    </source>
</evidence>
<dbReference type="Proteomes" id="UP001606303">
    <property type="component" value="Unassembled WGS sequence"/>
</dbReference>